<keyword evidence="5" id="KW-0812">Transmembrane</keyword>
<dbReference type="PhylomeDB" id="T1ILJ3"/>
<keyword evidence="5" id="KW-1133">Transmembrane helix</keyword>
<dbReference type="SMART" id="SM00409">
    <property type="entry name" value="IG"/>
    <property type="match status" value="2"/>
</dbReference>
<feature type="region of interest" description="Disordered" evidence="4">
    <location>
        <begin position="258"/>
        <end position="286"/>
    </location>
</feature>
<dbReference type="PANTHER" id="PTHR45080">
    <property type="entry name" value="CONTACTIN 5"/>
    <property type="match status" value="1"/>
</dbReference>
<dbReference type="Proteomes" id="UP000014500">
    <property type="component" value="Unassembled WGS sequence"/>
</dbReference>
<keyword evidence="5" id="KW-0472">Membrane</keyword>
<dbReference type="OMA" id="WTQIVEN"/>
<dbReference type="GO" id="GO:0030424">
    <property type="term" value="C:axon"/>
    <property type="evidence" value="ECO:0007669"/>
    <property type="project" value="TreeGrafter"/>
</dbReference>
<evidence type="ECO:0000256" key="6">
    <source>
        <dbReference type="SAM" id="SignalP"/>
    </source>
</evidence>
<feature type="signal peptide" evidence="6">
    <location>
        <begin position="1"/>
        <end position="19"/>
    </location>
</feature>
<dbReference type="InterPro" id="IPR013783">
    <property type="entry name" value="Ig-like_fold"/>
</dbReference>
<dbReference type="GO" id="GO:0008046">
    <property type="term" value="F:axon guidance receptor activity"/>
    <property type="evidence" value="ECO:0007669"/>
    <property type="project" value="TreeGrafter"/>
</dbReference>
<evidence type="ECO:0000256" key="2">
    <source>
        <dbReference type="ARBA" id="ARBA00023157"/>
    </source>
</evidence>
<name>T1ILJ3_STRMM</name>
<proteinExistence type="predicted"/>
<dbReference type="EnsemblMetazoa" id="SMAR001822-RA">
    <property type="protein sequence ID" value="SMAR001822-PA"/>
    <property type="gene ID" value="SMAR001822"/>
</dbReference>
<reference evidence="8" key="2">
    <citation type="submission" date="2015-02" db="UniProtKB">
        <authorList>
            <consortium name="EnsemblMetazoa"/>
        </authorList>
    </citation>
    <scope>IDENTIFICATION</scope>
</reference>
<keyword evidence="2" id="KW-1015">Disulfide bond</keyword>
<dbReference type="InterPro" id="IPR013098">
    <property type="entry name" value="Ig_I-set"/>
</dbReference>
<dbReference type="SUPFAM" id="SSF48726">
    <property type="entry name" value="Immunoglobulin"/>
    <property type="match status" value="2"/>
</dbReference>
<dbReference type="InterPro" id="IPR007110">
    <property type="entry name" value="Ig-like_dom"/>
</dbReference>
<dbReference type="InterPro" id="IPR036179">
    <property type="entry name" value="Ig-like_dom_sf"/>
</dbReference>
<keyword evidence="1 6" id="KW-0732">Signal</keyword>
<feature type="domain" description="Ig-like" evidence="7">
    <location>
        <begin position="132"/>
        <end position="224"/>
    </location>
</feature>
<evidence type="ECO:0000256" key="1">
    <source>
        <dbReference type="ARBA" id="ARBA00022729"/>
    </source>
</evidence>
<dbReference type="STRING" id="126957.T1ILJ3"/>
<dbReference type="FunFam" id="2.60.40.10:FF:000107">
    <property type="entry name" value="Myosin, light chain kinase a"/>
    <property type="match status" value="1"/>
</dbReference>
<evidence type="ECO:0000256" key="4">
    <source>
        <dbReference type="SAM" id="MobiDB-lite"/>
    </source>
</evidence>
<dbReference type="PROSITE" id="PS50835">
    <property type="entry name" value="IG_LIKE"/>
    <property type="match status" value="1"/>
</dbReference>
<accession>T1ILJ3</accession>
<evidence type="ECO:0000313" key="8">
    <source>
        <dbReference type="EnsemblMetazoa" id="SMAR001822-PA"/>
    </source>
</evidence>
<sequence length="286" mass="32652">MISNISWTIFLLFLANCFADIDIGLRPEYTGPKYIKEGSSFQIKCLTNKLQNPQWTQIVENENKTKYIGRPSQSLPGDVRQEVFLDIIKATSDHAGNYTCHKFSQTYHEIIFINVTFFVDIVTNAEQSDAKPFLTASFKGPSVNKVEGETLRINCTAEGFPKPQIYWLKDKVNISDSNNTRYTIEGNQTTSYLNINELEENDRANYSCIAISRTGETSESIFVRVKDKLAALWPFLGIIAEVAVLCTIIFIYEKRRAKREFDESDTDQSPPDKKNVAENTDVRQRK</sequence>
<evidence type="ECO:0000256" key="5">
    <source>
        <dbReference type="SAM" id="Phobius"/>
    </source>
</evidence>
<dbReference type="SMART" id="SM00408">
    <property type="entry name" value="IGc2"/>
    <property type="match status" value="2"/>
</dbReference>
<dbReference type="GO" id="GO:0005886">
    <property type="term" value="C:plasma membrane"/>
    <property type="evidence" value="ECO:0007669"/>
    <property type="project" value="TreeGrafter"/>
</dbReference>
<feature type="compositionally biased region" description="Basic and acidic residues" evidence="4">
    <location>
        <begin position="270"/>
        <end position="286"/>
    </location>
</feature>
<keyword evidence="3" id="KW-0393">Immunoglobulin domain</keyword>
<organism evidence="8 9">
    <name type="scientific">Strigamia maritima</name>
    <name type="common">European centipede</name>
    <name type="synonym">Geophilus maritimus</name>
    <dbReference type="NCBI Taxonomy" id="126957"/>
    <lineage>
        <taxon>Eukaryota</taxon>
        <taxon>Metazoa</taxon>
        <taxon>Ecdysozoa</taxon>
        <taxon>Arthropoda</taxon>
        <taxon>Myriapoda</taxon>
        <taxon>Chilopoda</taxon>
        <taxon>Pleurostigmophora</taxon>
        <taxon>Geophilomorpha</taxon>
        <taxon>Linotaeniidae</taxon>
        <taxon>Strigamia</taxon>
    </lineage>
</organism>
<dbReference type="GO" id="GO:0043025">
    <property type="term" value="C:neuronal cell body"/>
    <property type="evidence" value="ECO:0007669"/>
    <property type="project" value="TreeGrafter"/>
</dbReference>
<dbReference type="Pfam" id="PF07679">
    <property type="entry name" value="I-set"/>
    <property type="match status" value="1"/>
</dbReference>
<protein>
    <recommendedName>
        <fullName evidence="7">Ig-like domain-containing protein</fullName>
    </recommendedName>
</protein>
<evidence type="ECO:0000313" key="9">
    <source>
        <dbReference type="Proteomes" id="UP000014500"/>
    </source>
</evidence>
<dbReference type="HOGENOM" id="CLU_058449_1_1_1"/>
<dbReference type="InterPro" id="IPR003599">
    <property type="entry name" value="Ig_sub"/>
</dbReference>
<dbReference type="eggNOG" id="ENOG502QPKN">
    <property type="taxonomic scope" value="Eukaryota"/>
</dbReference>
<feature type="chain" id="PRO_5004589781" description="Ig-like domain-containing protein" evidence="6">
    <location>
        <begin position="20"/>
        <end position="286"/>
    </location>
</feature>
<keyword evidence="9" id="KW-1185">Reference proteome</keyword>
<evidence type="ECO:0000259" key="7">
    <source>
        <dbReference type="PROSITE" id="PS50835"/>
    </source>
</evidence>
<dbReference type="InterPro" id="IPR003598">
    <property type="entry name" value="Ig_sub2"/>
</dbReference>
<dbReference type="Gene3D" id="2.60.40.10">
    <property type="entry name" value="Immunoglobulins"/>
    <property type="match status" value="2"/>
</dbReference>
<dbReference type="AlphaFoldDB" id="T1ILJ3"/>
<dbReference type="GO" id="GO:0007156">
    <property type="term" value="P:homophilic cell adhesion via plasma membrane adhesion molecules"/>
    <property type="evidence" value="ECO:0007669"/>
    <property type="project" value="TreeGrafter"/>
</dbReference>
<reference evidence="9" key="1">
    <citation type="submission" date="2011-05" db="EMBL/GenBank/DDBJ databases">
        <authorList>
            <person name="Richards S.R."/>
            <person name="Qu J."/>
            <person name="Jiang H."/>
            <person name="Jhangiani S.N."/>
            <person name="Agravi P."/>
            <person name="Goodspeed R."/>
            <person name="Gross S."/>
            <person name="Mandapat C."/>
            <person name="Jackson L."/>
            <person name="Mathew T."/>
            <person name="Pu L."/>
            <person name="Thornton R."/>
            <person name="Saada N."/>
            <person name="Wilczek-Boney K.B."/>
            <person name="Lee S."/>
            <person name="Kovar C."/>
            <person name="Wu Y."/>
            <person name="Scherer S.E."/>
            <person name="Worley K.C."/>
            <person name="Muzny D.M."/>
            <person name="Gibbs R."/>
        </authorList>
    </citation>
    <scope>NUCLEOTIDE SEQUENCE</scope>
    <source>
        <strain evidence="9">Brora</strain>
    </source>
</reference>
<dbReference type="InterPro" id="IPR050958">
    <property type="entry name" value="Cell_Adh-Cytoskel_Orgn"/>
</dbReference>
<dbReference type="PANTHER" id="PTHR45080:SF8">
    <property type="entry name" value="IG-LIKE DOMAIN-CONTAINING PROTEIN"/>
    <property type="match status" value="1"/>
</dbReference>
<evidence type="ECO:0000256" key="3">
    <source>
        <dbReference type="ARBA" id="ARBA00023319"/>
    </source>
</evidence>
<dbReference type="EMBL" id="JH430826">
    <property type="status" value="NOT_ANNOTATED_CDS"/>
    <property type="molecule type" value="Genomic_DNA"/>
</dbReference>
<feature type="transmembrane region" description="Helical" evidence="5">
    <location>
        <begin position="231"/>
        <end position="252"/>
    </location>
</feature>
<dbReference type="GO" id="GO:0050808">
    <property type="term" value="P:synapse organization"/>
    <property type="evidence" value="ECO:0007669"/>
    <property type="project" value="TreeGrafter"/>
</dbReference>